<reference evidence="1" key="1">
    <citation type="submission" date="2022-05" db="EMBL/GenBank/DDBJ databases">
        <authorList>
            <person name="Okamura Y."/>
        </authorList>
    </citation>
    <scope>NUCLEOTIDE SEQUENCE</scope>
</reference>
<proteinExistence type="predicted"/>
<sequence length="196" mass="22544">MSRKVIESRAREIIIKVDNYFVREKEETEGLIQTVSRCVKNTLDNSEDVNISKQIVTEILKHLKNTTRVTERVLSATGIAKNTVTKLRREKEVALASATKIRTPIKKRRGKKGFLDACAILELRNIIKIIEERKEIPTMRKIMAAAQEDLNYKGGETTLRKIIKNELGYTFKNRHQISFESDHNIDEVYSDVEGLD</sequence>
<evidence type="ECO:0000313" key="2">
    <source>
        <dbReference type="Proteomes" id="UP001152562"/>
    </source>
</evidence>
<accession>A0A9P0TLG9</accession>
<gene>
    <name evidence="1" type="ORF">PIBRA_LOCUS7294</name>
</gene>
<dbReference type="EMBL" id="CALOZG010000010">
    <property type="protein sequence ID" value="CAH4030669.1"/>
    <property type="molecule type" value="Genomic_DNA"/>
</dbReference>
<dbReference type="AlphaFoldDB" id="A0A9P0TLG9"/>
<comment type="caution">
    <text evidence="1">The sequence shown here is derived from an EMBL/GenBank/DDBJ whole genome shotgun (WGS) entry which is preliminary data.</text>
</comment>
<protein>
    <submittedName>
        <fullName evidence="1">Uncharacterized protein</fullName>
    </submittedName>
</protein>
<dbReference type="Proteomes" id="UP001152562">
    <property type="component" value="Unassembled WGS sequence"/>
</dbReference>
<name>A0A9P0TLG9_PIEBR</name>
<evidence type="ECO:0000313" key="1">
    <source>
        <dbReference type="EMBL" id="CAH4030669.1"/>
    </source>
</evidence>
<keyword evidence="2" id="KW-1185">Reference proteome</keyword>
<organism evidence="1 2">
    <name type="scientific">Pieris brassicae</name>
    <name type="common">White butterfly</name>
    <name type="synonym">Large white butterfly</name>
    <dbReference type="NCBI Taxonomy" id="7116"/>
    <lineage>
        <taxon>Eukaryota</taxon>
        <taxon>Metazoa</taxon>
        <taxon>Ecdysozoa</taxon>
        <taxon>Arthropoda</taxon>
        <taxon>Hexapoda</taxon>
        <taxon>Insecta</taxon>
        <taxon>Pterygota</taxon>
        <taxon>Neoptera</taxon>
        <taxon>Endopterygota</taxon>
        <taxon>Lepidoptera</taxon>
        <taxon>Glossata</taxon>
        <taxon>Ditrysia</taxon>
        <taxon>Papilionoidea</taxon>
        <taxon>Pieridae</taxon>
        <taxon>Pierinae</taxon>
        <taxon>Pieris</taxon>
    </lineage>
</organism>